<evidence type="ECO:0000256" key="4">
    <source>
        <dbReference type="ARBA" id="ARBA00023125"/>
    </source>
</evidence>
<keyword evidence="4 5" id="KW-0238">DNA-binding</keyword>
<evidence type="ECO:0000256" key="1">
    <source>
        <dbReference type="ARBA" id="ARBA00022723"/>
    </source>
</evidence>
<keyword evidence="2 5" id="KW-0863">Zinc-finger</keyword>
<protein>
    <recommendedName>
        <fullName evidence="7">THAP-type domain-containing protein</fullName>
    </recommendedName>
</protein>
<gene>
    <name evidence="8" type="ORF">PV327_010094</name>
</gene>
<keyword evidence="1" id="KW-0479">Metal-binding</keyword>
<dbReference type="PROSITE" id="PS50950">
    <property type="entry name" value="ZF_THAP"/>
    <property type="match status" value="1"/>
</dbReference>
<evidence type="ECO:0000259" key="7">
    <source>
        <dbReference type="PROSITE" id="PS50950"/>
    </source>
</evidence>
<keyword evidence="3" id="KW-0862">Zinc</keyword>
<evidence type="ECO:0000313" key="9">
    <source>
        <dbReference type="Proteomes" id="UP001168972"/>
    </source>
</evidence>
<evidence type="ECO:0000313" key="8">
    <source>
        <dbReference type="EMBL" id="KAK0161641.1"/>
    </source>
</evidence>
<dbReference type="SUPFAM" id="SSF57716">
    <property type="entry name" value="Glucocorticoid receptor-like (DNA-binding domain)"/>
    <property type="match status" value="1"/>
</dbReference>
<reference evidence="8" key="2">
    <citation type="submission" date="2023-03" db="EMBL/GenBank/DDBJ databases">
        <authorList>
            <person name="Inwood S.N."/>
            <person name="Skelly J.G."/>
            <person name="Guhlin J."/>
            <person name="Harrop T.W.R."/>
            <person name="Goldson S.G."/>
            <person name="Dearden P.K."/>
        </authorList>
    </citation>
    <scope>NUCLEOTIDE SEQUENCE</scope>
    <source>
        <strain evidence="8">Lincoln</strain>
        <tissue evidence="8">Whole body</tissue>
    </source>
</reference>
<dbReference type="GO" id="GO:0003677">
    <property type="term" value="F:DNA binding"/>
    <property type="evidence" value="ECO:0007669"/>
    <property type="project" value="UniProtKB-UniRule"/>
</dbReference>
<dbReference type="GO" id="GO:0008270">
    <property type="term" value="F:zinc ion binding"/>
    <property type="evidence" value="ECO:0007669"/>
    <property type="project" value="UniProtKB-KW"/>
</dbReference>
<evidence type="ECO:0000256" key="5">
    <source>
        <dbReference type="PROSITE-ProRule" id="PRU00309"/>
    </source>
</evidence>
<comment type="caution">
    <text evidence="8">The sequence shown here is derived from an EMBL/GenBank/DDBJ whole genome shotgun (WGS) entry which is preliminary data.</text>
</comment>
<accession>A0AA39F2C9</accession>
<feature type="coiled-coil region" evidence="6">
    <location>
        <begin position="83"/>
        <end position="114"/>
    </location>
</feature>
<evidence type="ECO:0000256" key="3">
    <source>
        <dbReference type="ARBA" id="ARBA00022833"/>
    </source>
</evidence>
<dbReference type="Proteomes" id="UP001168972">
    <property type="component" value="Unassembled WGS sequence"/>
</dbReference>
<proteinExistence type="predicted"/>
<feature type="domain" description="THAP-type" evidence="7">
    <location>
        <begin position="1"/>
        <end position="55"/>
    </location>
</feature>
<sequence>MRKVLDQTNYSVRRKNWIPTKDSSVCQVHFAPDAWERMRVDGKLKLKYKAVPTLFNNLIRKSSYASTSESVEEALHPSTLKEIDVLSNQENDANNEADEEINNFESTDESEEDELSLKNVKKLIKSDQETYDKQSFEKLFKALEKSERLRKIQKKKLKVGKNTSKLKKQIHCSLSQLPPEAKDCRLERFSSSSCRKEKLAKSRRCFIN</sequence>
<keyword evidence="6" id="KW-0175">Coiled coil</keyword>
<dbReference type="AlphaFoldDB" id="A0AA39F2C9"/>
<dbReference type="EMBL" id="JAQQBR010001835">
    <property type="protein sequence ID" value="KAK0161641.1"/>
    <property type="molecule type" value="Genomic_DNA"/>
</dbReference>
<organism evidence="8 9">
    <name type="scientific">Microctonus hyperodae</name>
    <name type="common">Parasitoid wasp</name>
    <dbReference type="NCBI Taxonomy" id="165561"/>
    <lineage>
        <taxon>Eukaryota</taxon>
        <taxon>Metazoa</taxon>
        <taxon>Ecdysozoa</taxon>
        <taxon>Arthropoda</taxon>
        <taxon>Hexapoda</taxon>
        <taxon>Insecta</taxon>
        <taxon>Pterygota</taxon>
        <taxon>Neoptera</taxon>
        <taxon>Endopterygota</taxon>
        <taxon>Hymenoptera</taxon>
        <taxon>Apocrita</taxon>
        <taxon>Ichneumonoidea</taxon>
        <taxon>Braconidae</taxon>
        <taxon>Euphorinae</taxon>
        <taxon>Microctonus</taxon>
    </lineage>
</organism>
<dbReference type="InterPro" id="IPR006612">
    <property type="entry name" value="THAP_Znf"/>
</dbReference>
<keyword evidence="9" id="KW-1185">Reference proteome</keyword>
<reference evidence="8" key="1">
    <citation type="journal article" date="2023" name="bioRxiv">
        <title>Scaffold-level genome assemblies of two parasitoid biocontrol wasps reveal the parthenogenesis mechanism and an associated novel virus.</title>
        <authorList>
            <person name="Inwood S."/>
            <person name="Skelly J."/>
            <person name="Guhlin J."/>
            <person name="Harrop T."/>
            <person name="Goldson S."/>
            <person name="Dearden P."/>
        </authorList>
    </citation>
    <scope>NUCLEOTIDE SEQUENCE</scope>
    <source>
        <strain evidence="8">Lincoln</strain>
        <tissue evidence="8">Whole body</tissue>
    </source>
</reference>
<name>A0AA39F2C9_MICHY</name>
<evidence type="ECO:0000256" key="2">
    <source>
        <dbReference type="ARBA" id="ARBA00022771"/>
    </source>
</evidence>
<evidence type="ECO:0000256" key="6">
    <source>
        <dbReference type="SAM" id="Coils"/>
    </source>
</evidence>